<dbReference type="AlphaFoldDB" id="A0A1M4SIV3"/>
<proteinExistence type="predicted"/>
<dbReference type="InterPro" id="IPR047655">
    <property type="entry name" value="Transpos_IS630-like"/>
</dbReference>
<dbReference type="InterPro" id="IPR036397">
    <property type="entry name" value="RNaseH_sf"/>
</dbReference>
<organism evidence="2 3">
    <name type="scientific">Ferrithrix thermotolerans DSM 19514</name>
    <dbReference type="NCBI Taxonomy" id="1121881"/>
    <lineage>
        <taxon>Bacteria</taxon>
        <taxon>Bacillati</taxon>
        <taxon>Actinomycetota</taxon>
        <taxon>Acidimicrobiia</taxon>
        <taxon>Acidimicrobiales</taxon>
        <taxon>Acidimicrobiaceae</taxon>
        <taxon>Ferrithrix</taxon>
    </lineage>
</organism>
<sequence>PKYKRNGISNLYAALDVASGKVITKMTVAKRAVEFISVLRAHRPTSTKRSLRVHVVLDNYLSHKTESVRTWLLGHLRFEFHFTPTYSSWMNQVERWFAALTTKYLQLSVHRSVAELTRGIKEWTDNWNENPKPFIWTKSADEIFASMQKYLEPIVSPQTSEEGH</sequence>
<feature type="domain" description="Tc1-like transposase DDE" evidence="1">
    <location>
        <begin position="2"/>
        <end position="116"/>
    </location>
</feature>
<name>A0A1M4SIV3_9ACTN</name>
<evidence type="ECO:0000313" key="3">
    <source>
        <dbReference type="Proteomes" id="UP000184295"/>
    </source>
</evidence>
<reference evidence="3" key="1">
    <citation type="submission" date="2016-11" db="EMBL/GenBank/DDBJ databases">
        <authorList>
            <person name="Varghese N."/>
            <person name="Submissions S."/>
        </authorList>
    </citation>
    <scope>NUCLEOTIDE SEQUENCE [LARGE SCALE GENOMIC DNA]</scope>
    <source>
        <strain evidence="3">DSM 19514</strain>
    </source>
</reference>
<dbReference type="SUPFAM" id="SSF53098">
    <property type="entry name" value="Ribonuclease H-like"/>
    <property type="match status" value="1"/>
</dbReference>
<dbReference type="OrthoDB" id="2375382at2"/>
<dbReference type="NCBIfam" id="NF033545">
    <property type="entry name" value="transpos_IS630"/>
    <property type="match status" value="1"/>
</dbReference>
<gene>
    <name evidence="2" type="ORF">SAMN02745225_00304</name>
</gene>
<evidence type="ECO:0000259" key="1">
    <source>
        <dbReference type="Pfam" id="PF13358"/>
    </source>
</evidence>
<dbReference type="Proteomes" id="UP000184295">
    <property type="component" value="Unassembled WGS sequence"/>
</dbReference>
<evidence type="ECO:0000313" key="2">
    <source>
        <dbReference type="EMBL" id="SHE32116.1"/>
    </source>
</evidence>
<dbReference type="GO" id="GO:0003676">
    <property type="term" value="F:nucleic acid binding"/>
    <property type="evidence" value="ECO:0007669"/>
    <property type="project" value="InterPro"/>
</dbReference>
<dbReference type="RefSeq" id="WP_143146324.1">
    <property type="nucleotide sequence ID" value="NZ_FQUL01000002.1"/>
</dbReference>
<feature type="non-terminal residue" evidence="2">
    <location>
        <position position="1"/>
    </location>
</feature>
<dbReference type="InterPro" id="IPR038717">
    <property type="entry name" value="Tc1-like_DDE_dom"/>
</dbReference>
<keyword evidence="3" id="KW-1185">Reference proteome</keyword>
<dbReference type="Gene3D" id="3.30.420.10">
    <property type="entry name" value="Ribonuclease H-like superfamily/Ribonuclease H"/>
    <property type="match status" value="1"/>
</dbReference>
<protein>
    <submittedName>
        <fullName evidence="2">Transposase</fullName>
    </submittedName>
</protein>
<dbReference type="InterPro" id="IPR012337">
    <property type="entry name" value="RNaseH-like_sf"/>
</dbReference>
<dbReference type="Pfam" id="PF13358">
    <property type="entry name" value="DDE_3"/>
    <property type="match status" value="1"/>
</dbReference>
<accession>A0A1M4SIV3</accession>
<dbReference type="EMBL" id="FQUL01000002">
    <property type="protein sequence ID" value="SHE32116.1"/>
    <property type="molecule type" value="Genomic_DNA"/>
</dbReference>